<accession>A0ABD0UFI9</accession>
<feature type="signal peptide" evidence="2">
    <location>
        <begin position="1"/>
        <end position="15"/>
    </location>
</feature>
<evidence type="ECO:0000313" key="3">
    <source>
        <dbReference type="EMBL" id="KAL0911493.1"/>
    </source>
</evidence>
<evidence type="ECO:0000256" key="2">
    <source>
        <dbReference type="SAM" id="SignalP"/>
    </source>
</evidence>
<reference evidence="3 4" key="1">
    <citation type="journal article" date="2024" name="Plant Biotechnol. J.">
        <title>Dendrobium thyrsiflorum genome and its molecular insights into genes involved in important horticultural traits.</title>
        <authorList>
            <person name="Chen B."/>
            <person name="Wang J.Y."/>
            <person name="Zheng P.J."/>
            <person name="Li K.L."/>
            <person name="Liang Y.M."/>
            <person name="Chen X.F."/>
            <person name="Zhang C."/>
            <person name="Zhao X."/>
            <person name="He X."/>
            <person name="Zhang G.Q."/>
            <person name="Liu Z.J."/>
            <person name="Xu Q."/>
        </authorList>
    </citation>
    <scope>NUCLEOTIDE SEQUENCE [LARGE SCALE GENOMIC DNA]</scope>
    <source>
        <strain evidence="3">GZMU011</strain>
    </source>
</reference>
<protein>
    <submittedName>
        <fullName evidence="3">Uncharacterized protein</fullName>
    </submittedName>
</protein>
<evidence type="ECO:0000256" key="1">
    <source>
        <dbReference type="SAM" id="MobiDB-lite"/>
    </source>
</evidence>
<evidence type="ECO:0000313" key="4">
    <source>
        <dbReference type="Proteomes" id="UP001552299"/>
    </source>
</evidence>
<dbReference type="Proteomes" id="UP001552299">
    <property type="component" value="Unassembled WGS sequence"/>
</dbReference>
<name>A0ABD0UFI9_DENTH</name>
<keyword evidence="2" id="KW-0732">Signal</keyword>
<sequence>MVTLILTFFSLYCICEKMLKLPQGEFIEEPKTIIEKFWEFFSCPSFDDFPRLSDKTAALLIAAVTNGEVWYIIIYMNSNCFPNADGITSFYFECFCLLWSIVKRDVCATVAKFFCSLLMPSHWKETLVILIHKKVVAKVFVHRLLTHTLRKMQKEVKSATQATSDELNAFLKSCAVAIGTSNLLKMDPLAVKSSKNSRNRRPTLENVARHYPNDFICERREICNEHTIPLTRDNRMQDDCNECHCLFMNRMLKFEEFEINATCTHSMPLNCKQTHQTPASDNDRYAMSVKNSLQTYTESMHINVRTFVWSRTIWCKANTSILYELRRLIYIDSLLTGNCKRQHSTKLSRHDSSPARSNKRPVVHRYDPPTDNVGKSMLGIFHLYAIGIMQIHHSIYKVRHVLATHCINMQSASCIYTLQHTKCIIHIIQDANTHANLHVYMQMHKYTCEYVNMWMKV</sequence>
<organism evidence="3 4">
    <name type="scientific">Dendrobium thyrsiflorum</name>
    <name type="common">Pinecone-like raceme dendrobium</name>
    <name type="synonym">Orchid</name>
    <dbReference type="NCBI Taxonomy" id="117978"/>
    <lineage>
        <taxon>Eukaryota</taxon>
        <taxon>Viridiplantae</taxon>
        <taxon>Streptophyta</taxon>
        <taxon>Embryophyta</taxon>
        <taxon>Tracheophyta</taxon>
        <taxon>Spermatophyta</taxon>
        <taxon>Magnoliopsida</taxon>
        <taxon>Liliopsida</taxon>
        <taxon>Asparagales</taxon>
        <taxon>Orchidaceae</taxon>
        <taxon>Epidendroideae</taxon>
        <taxon>Malaxideae</taxon>
        <taxon>Dendrobiinae</taxon>
        <taxon>Dendrobium</taxon>
    </lineage>
</organism>
<feature type="chain" id="PRO_5044887906" evidence="2">
    <location>
        <begin position="16"/>
        <end position="457"/>
    </location>
</feature>
<feature type="region of interest" description="Disordered" evidence="1">
    <location>
        <begin position="345"/>
        <end position="366"/>
    </location>
</feature>
<proteinExistence type="predicted"/>
<gene>
    <name evidence="3" type="ORF">M5K25_019638</name>
</gene>
<keyword evidence="4" id="KW-1185">Reference proteome</keyword>
<comment type="caution">
    <text evidence="3">The sequence shown here is derived from an EMBL/GenBank/DDBJ whole genome shotgun (WGS) entry which is preliminary data.</text>
</comment>
<dbReference type="AlphaFoldDB" id="A0ABD0UFI9"/>
<dbReference type="EMBL" id="JANQDX010000015">
    <property type="protein sequence ID" value="KAL0911493.1"/>
    <property type="molecule type" value="Genomic_DNA"/>
</dbReference>